<proteinExistence type="predicted"/>
<sequence>MDLGNPDIFRPSAGILKQPVKITDNARRSKINAYYKGRPDLKKRSNINLNGKYPCSSTDTTKAVCAHFSGKLMTQKDRKPSLTRLFDPALLPGEGLGYGTPEYQAFIRTASTHLIRPAELGTWIVQSMKNLEQMPLDVGQPQWMRAMVITNNHGMVITLEVKKYGDPPTLRYVVRLFDPNTTHEESRLATDNLAELQNLQLRDLLPGDLYGSYTKEMPEALAISTTAGQGCANFESSQPRSISELSQRLWIGLRQKATKKEIDSTLSEIDNRLHSPVAIREFFQAFKGQGGIPGLYFALENGHPGAVDRLLKLAKASGIRDENFWKELLLAKDPNAVPVMYFALANGHADAVEKLLQQAAASGIRDESFWKELLLAKDPNGVPGMYFALVNGHADTVEKLLQLPTASGIRDESFWKALLLAKNSDGIPGMYFALANGHADTVEKLLQLATASGIRDESFWKELLLAKDPNGVPGMYFALVNGHADAVEKLLQLAKASGIRDESLWKELLLAKNSNGVPGMCFALVDGHADAVEKLLQLAAASGIRHPGRKFLEKTGPGQIQHWSFRMAGDKPYHEWPTFKGT</sequence>
<dbReference type="AlphaFoldDB" id="A0A158EH47"/>
<name>A0A158EH47_9BURK</name>
<evidence type="ECO:0000313" key="3">
    <source>
        <dbReference type="Proteomes" id="UP000071859"/>
    </source>
</evidence>
<accession>A0A158EH47</accession>
<keyword evidence="3" id="KW-1185">Reference proteome</keyword>
<gene>
    <name evidence="2" type="ORF">AWB78_07923</name>
</gene>
<dbReference type="InterPro" id="IPR036770">
    <property type="entry name" value="Ankyrin_rpt-contain_sf"/>
</dbReference>
<dbReference type="Pfam" id="PF07906">
    <property type="entry name" value="Toxin_15"/>
    <property type="match status" value="1"/>
</dbReference>
<organism evidence="2 3">
    <name type="scientific">Caballeronia calidae</name>
    <dbReference type="NCBI Taxonomy" id="1777139"/>
    <lineage>
        <taxon>Bacteria</taxon>
        <taxon>Pseudomonadati</taxon>
        <taxon>Pseudomonadota</taxon>
        <taxon>Betaproteobacteria</taxon>
        <taxon>Burkholderiales</taxon>
        <taxon>Burkholderiaceae</taxon>
        <taxon>Caballeronia</taxon>
    </lineage>
</organism>
<reference evidence="2" key="1">
    <citation type="submission" date="2016-01" db="EMBL/GenBank/DDBJ databases">
        <authorList>
            <person name="Peeters C."/>
        </authorList>
    </citation>
    <scope>NUCLEOTIDE SEQUENCE</scope>
    <source>
        <strain evidence="2">LMG 29321</strain>
    </source>
</reference>
<evidence type="ECO:0000313" key="2">
    <source>
        <dbReference type="EMBL" id="SAL06185.1"/>
    </source>
</evidence>
<dbReference type="PANTHER" id="PTHR24198">
    <property type="entry name" value="ANKYRIN REPEAT AND PROTEIN KINASE DOMAIN-CONTAINING PROTEIN"/>
    <property type="match status" value="1"/>
</dbReference>
<evidence type="ECO:0000259" key="1">
    <source>
        <dbReference type="Pfam" id="PF07906"/>
    </source>
</evidence>
<dbReference type="Proteomes" id="UP000071859">
    <property type="component" value="Unassembled WGS sequence"/>
</dbReference>
<feature type="domain" description="ShET2 enterotoxin N-terminal" evidence="1">
    <location>
        <begin position="143"/>
        <end position="216"/>
    </location>
</feature>
<dbReference type="PANTHER" id="PTHR24198:SF165">
    <property type="entry name" value="ANKYRIN REPEAT-CONTAINING PROTEIN-RELATED"/>
    <property type="match status" value="1"/>
</dbReference>
<dbReference type="InterPro" id="IPR012927">
    <property type="entry name" value="Toxin_15_N"/>
</dbReference>
<comment type="caution">
    <text evidence="2">The sequence shown here is derived from an EMBL/GenBank/DDBJ whole genome shotgun (WGS) entry which is preliminary data.</text>
</comment>
<dbReference type="Gene3D" id="1.25.40.20">
    <property type="entry name" value="Ankyrin repeat-containing domain"/>
    <property type="match status" value="2"/>
</dbReference>
<dbReference type="EMBL" id="FCOX02000104">
    <property type="protein sequence ID" value="SAL06185.1"/>
    <property type="molecule type" value="Genomic_DNA"/>
</dbReference>
<protein>
    <recommendedName>
        <fullName evidence="1">ShET2 enterotoxin N-terminal domain-containing protein</fullName>
    </recommendedName>
</protein>
<dbReference type="SUPFAM" id="SSF48403">
    <property type="entry name" value="Ankyrin repeat"/>
    <property type="match status" value="1"/>
</dbReference>